<dbReference type="InterPro" id="IPR029058">
    <property type="entry name" value="AB_hydrolase_fold"/>
</dbReference>
<dbReference type="STRING" id="1965070.A0A3S4QFJ1"/>
<dbReference type="Gene3D" id="3.40.50.1820">
    <property type="entry name" value="alpha/beta hydrolase"/>
    <property type="match status" value="1"/>
</dbReference>
<dbReference type="GO" id="GO:0032526">
    <property type="term" value="P:response to retinoic acid"/>
    <property type="evidence" value="ECO:0007669"/>
    <property type="project" value="TreeGrafter"/>
</dbReference>
<dbReference type="EMBL" id="NCKU01007172">
    <property type="protein sequence ID" value="RWS02840.1"/>
    <property type="molecule type" value="Genomic_DNA"/>
</dbReference>
<dbReference type="FunFam" id="3.40.50.1820:FF:000073">
    <property type="entry name" value="esterase OVCA2 isoform X6"/>
    <property type="match status" value="1"/>
</dbReference>
<dbReference type="Pfam" id="PF03959">
    <property type="entry name" value="FSH1"/>
    <property type="match status" value="1"/>
</dbReference>
<dbReference type="GO" id="GO:0005737">
    <property type="term" value="C:cytoplasm"/>
    <property type="evidence" value="ECO:0007669"/>
    <property type="project" value="TreeGrafter"/>
</dbReference>
<dbReference type="InterPro" id="IPR050593">
    <property type="entry name" value="LovG"/>
</dbReference>
<dbReference type="PANTHER" id="PTHR48070">
    <property type="entry name" value="ESTERASE OVCA2"/>
    <property type="match status" value="1"/>
</dbReference>
<accession>A0A3S4QFJ1</accession>
<gene>
    <name evidence="4" type="ORF">B4U79_07091</name>
</gene>
<comment type="caution">
    <text evidence="4">The sequence shown here is derived from an EMBL/GenBank/DDBJ whole genome shotgun (WGS) entry which is preliminary data.</text>
</comment>
<dbReference type="InterPro" id="IPR005645">
    <property type="entry name" value="FSH-like_dom"/>
</dbReference>
<dbReference type="GO" id="GO:0016787">
    <property type="term" value="F:hydrolase activity"/>
    <property type="evidence" value="ECO:0007669"/>
    <property type="project" value="UniProtKB-KW"/>
</dbReference>
<feature type="domain" description="Serine hydrolase" evidence="3">
    <location>
        <begin position="3"/>
        <end position="193"/>
    </location>
</feature>
<evidence type="ECO:0000313" key="5">
    <source>
        <dbReference type="Proteomes" id="UP000285301"/>
    </source>
</evidence>
<evidence type="ECO:0000313" key="4">
    <source>
        <dbReference type="EMBL" id="RWS02840.1"/>
    </source>
</evidence>
<name>A0A3S4QFJ1_9ACAR</name>
<organism evidence="4 5">
    <name type="scientific">Dinothrombium tinctorium</name>
    <dbReference type="NCBI Taxonomy" id="1965070"/>
    <lineage>
        <taxon>Eukaryota</taxon>
        <taxon>Metazoa</taxon>
        <taxon>Ecdysozoa</taxon>
        <taxon>Arthropoda</taxon>
        <taxon>Chelicerata</taxon>
        <taxon>Arachnida</taxon>
        <taxon>Acari</taxon>
        <taxon>Acariformes</taxon>
        <taxon>Trombidiformes</taxon>
        <taxon>Prostigmata</taxon>
        <taxon>Anystina</taxon>
        <taxon>Parasitengona</taxon>
        <taxon>Trombidioidea</taxon>
        <taxon>Trombidiidae</taxon>
        <taxon>Dinothrombium</taxon>
    </lineage>
</organism>
<dbReference type="PANTHER" id="PTHR48070:SF6">
    <property type="entry name" value="ESTERASE OVCA2"/>
    <property type="match status" value="1"/>
</dbReference>
<protein>
    <recommendedName>
        <fullName evidence="3">Serine hydrolase domain-containing protein</fullName>
    </recommendedName>
</protein>
<reference evidence="4 5" key="1">
    <citation type="journal article" date="2018" name="Gigascience">
        <title>Genomes of trombidid mites reveal novel predicted allergens and laterally-transferred genes associated with secondary metabolism.</title>
        <authorList>
            <person name="Dong X."/>
            <person name="Chaisiri K."/>
            <person name="Xia D."/>
            <person name="Armstrong S.D."/>
            <person name="Fang Y."/>
            <person name="Donnelly M.J."/>
            <person name="Kadowaki T."/>
            <person name="McGarry J.W."/>
            <person name="Darby A.C."/>
            <person name="Makepeace B.L."/>
        </authorList>
    </citation>
    <scope>NUCLEOTIDE SEQUENCE [LARGE SCALE GENOMIC DNA]</scope>
    <source>
        <strain evidence="4">UoL-WK</strain>
    </source>
</reference>
<keyword evidence="5" id="KW-1185">Reference proteome</keyword>
<dbReference type="GO" id="GO:0005634">
    <property type="term" value="C:nucleus"/>
    <property type="evidence" value="ECO:0007669"/>
    <property type="project" value="TreeGrafter"/>
</dbReference>
<dbReference type="SUPFAM" id="SSF53474">
    <property type="entry name" value="alpha/beta-Hydrolases"/>
    <property type="match status" value="1"/>
</dbReference>
<dbReference type="AlphaFoldDB" id="A0A3S4QFJ1"/>
<sequence length="203" mass="22936">MVLKILCLHGYRQNANSFRQKTGGFRKMLKNHAEFVFIDAPHSVPIGDQNPEGCDEFKSWWFSEQDPNAFYSKKHSSICIGFEESLKGPFDGLLGFSQGGAMVALIAALIQQQKFDHKFKFTILFAAFQSENTAHEKLYTQAIEIPTLFVIGQSDTVIPKELSEKLVSCFPYAEIIYHIGGHCVPSSSSNKKQFIDFLNKFIN</sequence>
<evidence type="ECO:0000256" key="2">
    <source>
        <dbReference type="ARBA" id="ARBA00022801"/>
    </source>
</evidence>
<comment type="similarity">
    <text evidence="1">Belongs to the LovG family.</text>
</comment>
<proteinExistence type="inferred from homology"/>
<dbReference type="Proteomes" id="UP000285301">
    <property type="component" value="Unassembled WGS sequence"/>
</dbReference>
<keyword evidence="2" id="KW-0378">Hydrolase</keyword>
<evidence type="ECO:0000256" key="1">
    <source>
        <dbReference type="ARBA" id="ARBA00005863"/>
    </source>
</evidence>
<dbReference type="OrthoDB" id="414698at2759"/>
<evidence type="ECO:0000259" key="3">
    <source>
        <dbReference type="Pfam" id="PF03959"/>
    </source>
</evidence>